<dbReference type="OMA" id="RSEKINM"/>
<dbReference type="eggNOG" id="ENOG502S1C3">
    <property type="taxonomic scope" value="Eukaryota"/>
</dbReference>
<evidence type="ECO:0000256" key="3">
    <source>
        <dbReference type="ARBA" id="ARBA00022692"/>
    </source>
</evidence>
<dbReference type="OrthoDB" id="5424147at2759"/>
<sequence>MLSFPLINRSLIKPNRLPIITLLSSIHPRKGRARTVFRHDCSRFYSTNKENDNTSKTDLSLVRSNDIDQRFRDLEGYHFNTYKFFKTLVEGGYSEKEAEAFLDVTNMFITELLRHSHMTYLSEADFENCSYLFRTALSELRSEKINMRKDQISTLRAGLFSNQREVEGLEQLVHEHLNKLSTESKMEFENRKNDTRNDVQQLSAKIVELHNLLSVSLGKLRAENEKQKWEQIRKAAVVVMSFTGFLVLVIPLGLRFRSKKKEQAYNVEELNDYGQDRKRDDYPDSTISHL</sequence>
<gene>
    <name evidence="10" type="ORF">SPOG_04363</name>
</gene>
<keyword evidence="5 8" id="KW-0175">Coiled coil</keyword>
<name>S9X680_SCHCR</name>
<keyword evidence="7 9" id="KW-0472">Membrane</keyword>
<proteinExistence type="predicted"/>
<dbReference type="Pfam" id="PF07798">
    <property type="entry name" value="CCDC90-like"/>
    <property type="match status" value="1"/>
</dbReference>
<comment type="subcellular location">
    <subcellularLocation>
        <location evidence="2">Membrane</location>
    </subcellularLocation>
    <subcellularLocation>
        <location evidence="1">Mitochondrion</location>
    </subcellularLocation>
</comment>
<dbReference type="EMBL" id="KE546996">
    <property type="protein sequence ID" value="EPY49286.1"/>
    <property type="molecule type" value="Genomic_DNA"/>
</dbReference>
<keyword evidence="3 9" id="KW-0812">Transmembrane</keyword>
<dbReference type="GO" id="GO:0016020">
    <property type="term" value="C:membrane"/>
    <property type="evidence" value="ECO:0007669"/>
    <property type="project" value="UniProtKB-SubCell"/>
</dbReference>
<dbReference type="GeneID" id="25038676"/>
<feature type="transmembrane region" description="Helical" evidence="9">
    <location>
        <begin position="235"/>
        <end position="254"/>
    </location>
</feature>
<organism evidence="10 11">
    <name type="scientific">Schizosaccharomyces cryophilus (strain OY26 / ATCC MYA-4695 / CBS 11777 / NBRC 106824 / NRRL Y48691)</name>
    <name type="common">Fission yeast</name>
    <dbReference type="NCBI Taxonomy" id="653667"/>
    <lineage>
        <taxon>Eukaryota</taxon>
        <taxon>Fungi</taxon>
        <taxon>Dikarya</taxon>
        <taxon>Ascomycota</taxon>
        <taxon>Taphrinomycotina</taxon>
        <taxon>Schizosaccharomycetes</taxon>
        <taxon>Schizosaccharomycetales</taxon>
        <taxon>Schizosaccharomycetaceae</taxon>
        <taxon>Schizosaccharomyces</taxon>
    </lineage>
</organism>
<dbReference type="Gene3D" id="1.20.5.340">
    <property type="match status" value="1"/>
</dbReference>
<evidence type="ECO:0000313" key="11">
    <source>
        <dbReference type="Proteomes" id="UP000015464"/>
    </source>
</evidence>
<keyword evidence="6" id="KW-0496">Mitochondrion</keyword>
<evidence type="ECO:0000256" key="1">
    <source>
        <dbReference type="ARBA" id="ARBA00004173"/>
    </source>
</evidence>
<keyword evidence="11" id="KW-1185">Reference proteome</keyword>
<evidence type="ECO:0000256" key="2">
    <source>
        <dbReference type="ARBA" id="ARBA00004370"/>
    </source>
</evidence>
<dbReference type="PANTHER" id="PTHR14360">
    <property type="entry name" value="PROTEIN FMP32, MITOCHONDRIAL"/>
    <property type="match status" value="1"/>
</dbReference>
<evidence type="ECO:0000256" key="8">
    <source>
        <dbReference type="SAM" id="Coils"/>
    </source>
</evidence>
<dbReference type="GO" id="GO:0005739">
    <property type="term" value="C:mitochondrion"/>
    <property type="evidence" value="ECO:0007669"/>
    <property type="project" value="UniProtKB-SubCell"/>
</dbReference>
<dbReference type="AlphaFoldDB" id="S9X680"/>
<reference evidence="10 11" key="1">
    <citation type="journal article" date="2011" name="Science">
        <title>Comparative functional genomics of the fission yeasts.</title>
        <authorList>
            <person name="Rhind N."/>
            <person name="Chen Z."/>
            <person name="Yassour M."/>
            <person name="Thompson D.A."/>
            <person name="Haas B.J."/>
            <person name="Habib N."/>
            <person name="Wapinski I."/>
            <person name="Roy S."/>
            <person name="Lin M.F."/>
            <person name="Heiman D.I."/>
            <person name="Young S.K."/>
            <person name="Furuya K."/>
            <person name="Guo Y."/>
            <person name="Pidoux A."/>
            <person name="Chen H.M."/>
            <person name="Robbertse B."/>
            <person name="Goldberg J.M."/>
            <person name="Aoki K."/>
            <person name="Bayne E.H."/>
            <person name="Berlin A.M."/>
            <person name="Desjardins C.A."/>
            <person name="Dobbs E."/>
            <person name="Dukaj L."/>
            <person name="Fan L."/>
            <person name="FitzGerald M.G."/>
            <person name="French C."/>
            <person name="Gujja S."/>
            <person name="Hansen K."/>
            <person name="Keifenheim D."/>
            <person name="Levin J.Z."/>
            <person name="Mosher R.A."/>
            <person name="Mueller C.A."/>
            <person name="Pfiffner J."/>
            <person name="Priest M."/>
            <person name="Russ C."/>
            <person name="Smialowska A."/>
            <person name="Swoboda P."/>
            <person name="Sykes S.M."/>
            <person name="Vaughn M."/>
            <person name="Vengrova S."/>
            <person name="Yoder R."/>
            <person name="Zeng Q."/>
            <person name="Allshire R."/>
            <person name="Baulcombe D."/>
            <person name="Birren B.W."/>
            <person name="Brown W."/>
            <person name="Ekwall K."/>
            <person name="Kellis M."/>
            <person name="Leatherwood J."/>
            <person name="Levin H."/>
            <person name="Margalit H."/>
            <person name="Martienssen R."/>
            <person name="Nieduszynski C.A."/>
            <person name="Spatafora J.W."/>
            <person name="Friedman N."/>
            <person name="Dalgaard J.Z."/>
            <person name="Baumann P."/>
            <person name="Niki H."/>
            <person name="Regev A."/>
            <person name="Nusbaum C."/>
        </authorList>
    </citation>
    <scope>NUCLEOTIDE SEQUENCE [LARGE SCALE GENOMIC DNA]</scope>
    <source>
        <strain evidence="11">OY26 / ATCC MYA-4695 / CBS 11777 / NBRC 106824 / NRRL Y48691</strain>
    </source>
</reference>
<keyword evidence="4 9" id="KW-1133">Transmembrane helix</keyword>
<evidence type="ECO:0000256" key="9">
    <source>
        <dbReference type="SAM" id="Phobius"/>
    </source>
</evidence>
<evidence type="ECO:0000256" key="7">
    <source>
        <dbReference type="ARBA" id="ARBA00023136"/>
    </source>
</evidence>
<dbReference type="RefSeq" id="XP_013025893.1">
    <property type="nucleotide sequence ID" value="XM_013170439.1"/>
</dbReference>
<feature type="coiled-coil region" evidence="8">
    <location>
        <begin position="185"/>
        <end position="212"/>
    </location>
</feature>
<dbReference type="PANTHER" id="PTHR14360:SF12">
    <property type="entry name" value="MOZ PROTEIN REPRESENTS A CHROMATIN-ASSOCIATED ACETYLTRANSFERASE"/>
    <property type="match status" value="1"/>
</dbReference>
<evidence type="ECO:0000256" key="5">
    <source>
        <dbReference type="ARBA" id="ARBA00023054"/>
    </source>
</evidence>
<dbReference type="Proteomes" id="UP000015464">
    <property type="component" value="Unassembled WGS sequence"/>
</dbReference>
<dbReference type="HOGENOM" id="CLU_960285_0_0_1"/>
<dbReference type="InterPro" id="IPR024461">
    <property type="entry name" value="CCDC90-like"/>
</dbReference>
<dbReference type="STRING" id="653667.S9X680"/>
<evidence type="ECO:0000256" key="4">
    <source>
        <dbReference type="ARBA" id="ARBA00022989"/>
    </source>
</evidence>
<protein>
    <submittedName>
        <fullName evidence="10">Fungal protein</fullName>
    </submittedName>
</protein>
<accession>S9X680</accession>
<evidence type="ECO:0000313" key="10">
    <source>
        <dbReference type="EMBL" id="EPY49286.1"/>
    </source>
</evidence>
<evidence type="ECO:0000256" key="6">
    <source>
        <dbReference type="ARBA" id="ARBA00023128"/>
    </source>
</evidence>